<sequence length="324" mass="37564">MPIALYNVMVFMKYNCLLMNQKNIIRCIEYLEDDLERIIDPCHRDIIKSKVRYGKRFFVVICVFMHVTVFYWRICVPLVKGNVVTAENITIRPLPSTGYYFNLFDDQVSPFYEVIFILQCLQGLVTIYINIIICTLAVIFVMHACSQLEIFINLLESVVVNAESDKENTNFKLAVAVKHHIRVRRFLQKIENTMNPLYFMDIFGCSATIIFLAYCLMMDWNAHQLKNVAPYIISLSSVTFQIFVFCFVGEQLTLQDEKVALKSCVLEWNRIPYKEAKNVIPIVILSNCRMKITAGSIVELSLHTFGQVIKTSVGYCNMMRTIMQ</sequence>
<proteinExistence type="predicted"/>
<keyword evidence="12" id="KW-1185">Reference proteome</keyword>
<comment type="caution">
    <text evidence="11">The sequence shown here is derived from an EMBL/GenBank/DDBJ whole genome shotgun (WGS) entry which is preliminary data.</text>
</comment>
<comment type="subcellular location">
    <subcellularLocation>
        <location evidence="1">Cell membrane</location>
        <topology evidence="1">Multi-pass membrane protein</topology>
    </subcellularLocation>
</comment>
<evidence type="ECO:0000256" key="2">
    <source>
        <dbReference type="ARBA" id="ARBA00022475"/>
    </source>
</evidence>
<feature type="transmembrane region" description="Helical" evidence="10">
    <location>
        <begin position="228"/>
        <end position="248"/>
    </location>
</feature>
<keyword evidence="2" id="KW-1003">Cell membrane</keyword>
<name>A0AAD9RPB8_9HYME</name>
<protein>
    <recommendedName>
        <fullName evidence="13">Odorant receptor</fullName>
    </recommendedName>
</protein>
<keyword evidence="6 10" id="KW-1133">Transmembrane helix</keyword>
<dbReference type="EMBL" id="JAIFRP010000030">
    <property type="protein sequence ID" value="KAK2583180.1"/>
    <property type="molecule type" value="Genomic_DNA"/>
</dbReference>
<evidence type="ECO:0000313" key="11">
    <source>
        <dbReference type="EMBL" id="KAK2583180.1"/>
    </source>
</evidence>
<keyword evidence="7 10" id="KW-0472">Membrane</keyword>
<keyword evidence="3" id="KW-0716">Sensory transduction</keyword>
<evidence type="ECO:0008006" key="13">
    <source>
        <dbReference type="Google" id="ProtNLM"/>
    </source>
</evidence>
<dbReference type="GO" id="GO:0004984">
    <property type="term" value="F:olfactory receptor activity"/>
    <property type="evidence" value="ECO:0007669"/>
    <property type="project" value="InterPro"/>
</dbReference>
<evidence type="ECO:0000256" key="6">
    <source>
        <dbReference type="ARBA" id="ARBA00022989"/>
    </source>
</evidence>
<dbReference type="GO" id="GO:0005549">
    <property type="term" value="F:odorant binding"/>
    <property type="evidence" value="ECO:0007669"/>
    <property type="project" value="InterPro"/>
</dbReference>
<dbReference type="GO" id="GO:0007165">
    <property type="term" value="P:signal transduction"/>
    <property type="evidence" value="ECO:0007669"/>
    <property type="project" value="UniProtKB-KW"/>
</dbReference>
<dbReference type="PANTHER" id="PTHR21137">
    <property type="entry name" value="ODORANT RECEPTOR"/>
    <property type="match status" value="1"/>
</dbReference>
<keyword evidence="5" id="KW-0552">Olfaction</keyword>
<organism evidence="11 12">
    <name type="scientific">Odynerus spinipes</name>
    <dbReference type="NCBI Taxonomy" id="1348599"/>
    <lineage>
        <taxon>Eukaryota</taxon>
        <taxon>Metazoa</taxon>
        <taxon>Ecdysozoa</taxon>
        <taxon>Arthropoda</taxon>
        <taxon>Hexapoda</taxon>
        <taxon>Insecta</taxon>
        <taxon>Pterygota</taxon>
        <taxon>Neoptera</taxon>
        <taxon>Endopterygota</taxon>
        <taxon>Hymenoptera</taxon>
        <taxon>Apocrita</taxon>
        <taxon>Aculeata</taxon>
        <taxon>Vespoidea</taxon>
        <taxon>Vespidae</taxon>
        <taxon>Eumeninae</taxon>
        <taxon>Odynerus</taxon>
    </lineage>
</organism>
<dbReference type="InterPro" id="IPR004117">
    <property type="entry name" value="7tm6_olfct_rcpt"/>
</dbReference>
<keyword evidence="9" id="KW-0807">Transducer</keyword>
<evidence type="ECO:0000256" key="9">
    <source>
        <dbReference type="ARBA" id="ARBA00023224"/>
    </source>
</evidence>
<evidence type="ECO:0000256" key="1">
    <source>
        <dbReference type="ARBA" id="ARBA00004651"/>
    </source>
</evidence>
<evidence type="ECO:0000256" key="5">
    <source>
        <dbReference type="ARBA" id="ARBA00022725"/>
    </source>
</evidence>
<dbReference type="PANTHER" id="PTHR21137:SF35">
    <property type="entry name" value="ODORANT RECEPTOR 19A-RELATED"/>
    <property type="match status" value="1"/>
</dbReference>
<feature type="transmembrane region" description="Helical" evidence="10">
    <location>
        <begin position="57"/>
        <end position="74"/>
    </location>
</feature>
<evidence type="ECO:0000256" key="3">
    <source>
        <dbReference type="ARBA" id="ARBA00022606"/>
    </source>
</evidence>
<dbReference type="GO" id="GO:0005886">
    <property type="term" value="C:plasma membrane"/>
    <property type="evidence" value="ECO:0007669"/>
    <property type="project" value="UniProtKB-SubCell"/>
</dbReference>
<dbReference type="AlphaFoldDB" id="A0AAD9RPB8"/>
<dbReference type="Proteomes" id="UP001258017">
    <property type="component" value="Unassembled WGS sequence"/>
</dbReference>
<evidence type="ECO:0000256" key="10">
    <source>
        <dbReference type="SAM" id="Phobius"/>
    </source>
</evidence>
<evidence type="ECO:0000256" key="4">
    <source>
        <dbReference type="ARBA" id="ARBA00022692"/>
    </source>
</evidence>
<evidence type="ECO:0000256" key="7">
    <source>
        <dbReference type="ARBA" id="ARBA00023136"/>
    </source>
</evidence>
<evidence type="ECO:0000313" key="12">
    <source>
        <dbReference type="Proteomes" id="UP001258017"/>
    </source>
</evidence>
<feature type="transmembrane region" description="Helical" evidence="10">
    <location>
        <begin position="197"/>
        <end position="216"/>
    </location>
</feature>
<reference evidence="11" key="1">
    <citation type="submission" date="2021-08" db="EMBL/GenBank/DDBJ databases">
        <authorList>
            <person name="Misof B."/>
            <person name="Oliver O."/>
            <person name="Podsiadlowski L."/>
            <person name="Donath A."/>
            <person name="Peters R."/>
            <person name="Mayer C."/>
            <person name="Rust J."/>
            <person name="Gunkel S."/>
            <person name="Lesny P."/>
            <person name="Martin S."/>
            <person name="Oeyen J.P."/>
            <person name="Petersen M."/>
            <person name="Panagiotis P."/>
            <person name="Wilbrandt J."/>
            <person name="Tanja T."/>
        </authorList>
    </citation>
    <scope>NUCLEOTIDE SEQUENCE</scope>
    <source>
        <strain evidence="11">GBR_01_08_01A</strain>
        <tissue evidence="11">Thorax + abdomen</tissue>
    </source>
</reference>
<keyword evidence="4 10" id="KW-0812">Transmembrane</keyword>
<reference evidence="11" key="2">
    <citation type="journal article" date="2023" name="Commun. Biol.">
        <title>Intrasexual cuticular hydrocarbon dimorphism in a wasp sheds light on hydrocarbon biosynthesis genes in Hymenoptera.</title>
        <authorList>
            <person name="Moris V.C."/>
            <person name="Podsiadlowski L."/>
            <person name="Martin S."/>
            <person name="Oeyen J.P."/>
            <person name="Donath A."/>
            <person name="Petersen M."/>
            <person name="Wilbrandt J."/>
            <person name="Misof B."/>
            <person name="Liedtke D."/>
            <person name="Thamm M."/>
            <person name="Scheiner R."/>
            <person name="Schmitt T."/>
            <person name="Niehuis O."/>
        </authorList>
    </citation>
    <scope>NUCLEOTIDE SEQUENCE</scope>
    <source>
        <strain evidence="11">GBR_01_08_01A</strain>
    </source>
</reference>
<accession>A0AAD9RPB8</accession>
<keyword evidence="8" id="KW-0675">Receptor</keyword>
<gene>
    <name evidence="11" type="ORF">KPH14_009200</name>
</gene>
<feature type="transmembrane region" description="Helical" evidence="10">
    <location>
        <begin position="114"/>
        <end position="141"/>
    </location>
</feature>
<evidence type="ECO:0000256" key="8">
    <source>
        <dbReference type="ARBA" id="ARBA00023170"/>
    </source>
</evidence>
<dbReference type="Pfam" id="PF02949">
    <property type="entry name" value="7tm_6"/>
    <property type="match status" value="1"/>
</dbReference>